<keyword evidence="3 7" id="KW-0375">Hydrogen ion transport</keyword>
<dbReference type="HAMAP" id="MF_01416">
    <property type="entry name" value="ATP_synth_delta_bact"/>
    <property type="match status" value="1"/>
</dbReference>
<dbReference type="RefSeq" id="WP_232418947.1">
    <property type="nucleotide sequence ID" value="NZ_CP101990.1"/>
</dbReference>
<organism evidence="8 9">
    <name type="scientific">Aeromicrobium duanguangcaii</name>
    <dbReference type="NCBI Taxonomy" id="2968086"/>
    <lineage>
        <taxon>Bacteria</taxon>
        <taxon>Bacillati</taxon>
        <taxon>Actinomycetota</taxon>
        <taxon>Actinomycetes</taxon>
        <taxon>Propionibacteriales</taxon>
        <taxon>Nocardioidaceae</taxon>
        <taxon>Aeromicrobium</taxon>
    </lineage>
</organism>
<keyword evidence="9" id="KW-1185">Reference proteome</keyword>
<dbReference type="Pfam" id="PF00213">
    <property type="entry name" value="OSCP"/>
    <property type="match status" value="1"/>
</dbReference>
<accession>A0ABY5KH19</accession>
<evidence type="ECO:0000313" key="8">
    <source>
        <dbReference type="EMBL" id="UUI67658.1"/>
    </source>
</evidence>
<evidence type="ECO:0000256" key="4">
    <source>
        <dbReference type="ARBA" id="ARBA00023065"/>
    </source>
</evidence>
<sequence>MRGSSAKSLDATLSAVSAVPGSSAAQVGADLFGVVAALDGAIAARRLLSDPSIETEGKRSLVAGIFGGKVGADTLAVLDAAVAGRWAAGRDLTDGLEIAGVAAYTRSADAAGQGDVLENELFEAGQVIHGEAELRQVISDRSVPVEAKTTLLRDVFGGKVSSATLALLTQAAVARAGSFERVLDIFSRQVAAREDRLVAVARVAYELDDAERDRLTAALSRRYGRSIQLNTVVDPSVIGGIAVSVGDEVVDATMSTRLEAARRRIAG</sequence>
<dbReference type="NCBIfam" id="NF009967">
    <property type="entry name" value="PRK13430.1"/>
    <property type="match status" value="1"/>
</dbReference>
<gene>
    <name evidence="7" type="primary">atpH</name>
    <name evidence="8" type="ORF">NP095_10635</name>
</gene>
<evidence type="ECO:0000256" key="2">
    <source>
        <dbReference type="ARBA" id="ARBA00022448"/>
    </source>
</evidence>
<keyword evidence="7" id="KW-0139">CF(1)</keyword>
<comment type="similarity">
    <text evidence="7">Belongs to the ATPase delta chain family.</text>
</comment>
<evidence type="ECO:0000256" key="6">
    <source>
        <dbReference type="ARBA" id="ARBA00023310"/>
    </source>
</evidence>
<keyword evidence="2 7" id="KW-0813">Transport</keyword>
<keyword evidence="4 7" id="KW-0406">Ion transport</keyword>
<dbReference type="InterPro" id="IPR000711">
    <property type="entry name" value="ATPase_OSCP/dsu"/>
</dbReference>
<comment type="subcellular location">
    <subcellularLocation>
        <location evidence="7">Cell membrane</location>
        <topology evidence="7">Peripheral membrane protein</topology>
    </subcellularLocation>
    <subcellularLocation>
        <location evidence="1">Membrane</location>
    </subcellularLocation>
</comment>
<dbReference type="PANTHER" id="PTHR11910">
    <property type="entry name" value="ATP SYNTHASE DELTA CHAIN"/>
    <property type="match status" value="1"/>
</dbReference>
<reference evidence="8 9" key="1">
    <citation type="submission" date="2022-07" db="EMBL/GenBank/DDBJ databases">
        <title>Novel species in genus Aeromicrobium.</title>
        <authorList>
            <person name="Ye L."/>
        </authorList>
    </citation>
    <scope>NUCLEOTIDE SEQUENCE [LARGE SCALE GENOMIC DNA]</scope>
    <source>
        <strain evidence="9">zg-Y50</strain>
    </source>
</reference>
<comment type="function">
    <text evidence="7">F(1)F(0) ATP synthase produces ATP from ADP in the presence of a proton or sodium gradient. F-type ATPases consist of two structural domains, F(1) containing the extramembraneous catalytic core and F(0) containing the membrane proton channel, linked together by a central stalk and a peripheral stalk. During catalysis, ATP synthesis in the catalytic domain of F(1) is coupled via a rotary mechanism of the central stalk subunits to proton translocation.</text>
</comment>
<keyword evidence="7" id="KW-1003">Cell membrane</keyword>
<protein>
    <recommendedName>
        <fullName evidence="7">ATP synthase subunit delta</fullName>
    </recommendedName>
    <alternativeName>
        <fullName evidence="7">ATP synthase F(1) sector subunit delta</fullName>
    </alternativeName>
    <alternativeName>
        <fullName evidence="7">F-type ATPase subunit delta</fullName>
        <shortName evidence="7">F-ATPase subunit delta</shortName>
    </alternativeName>
</protein>
<comment type="function">
    <text evidence="7">This protein is part of the stalk that links CF(0) to CF(1). It either transmits conformational changes from CF(0) to CF(1) or is implicated in proton conduction.</text>
</comment>
<evidence type="ECO:0000256" key="7">
    <source>
        <dbReference type="HAMAP-Rule" id="MF_01416"/>
    </source>
</evidence>
<dbReference type="Proteomes" id="UP001315860">
    <property type="component" value="Chromosome"/>
</dbReference>
<proteinExistence type="inferred from homology"/>
<evidence type="ECO:0000256" key="3">
    <source>
        <dbReference type="ARBA" id="ARBA00022781"/>
    </source>
</evidence>
<dbReference type="EMBL" id="CP101990">
    <property type="protein sequence ID" value="UUI67658.1"/>
    <property type="molecule type" value="Genomic_DNA"/>
</dbReference>
<name>A0ABY5KH19_9ACTN</name>
<evidence type="ECO:0000256" key="5">
    <source>
        <dbReference type="ARBA" id="ARBA00023136"/>
    </source>
</evidence>
<evidence type="ECO:0000313" key="9">
    <source>
        <dbReference type="Proteomes" id="UP001315860"/>
    </source>
</evidence>
<dbReference type="PRINTS" id="PR00125">
    <property type="entry name" value="ATPASEDELTA"/>
</dbReference>
<keyword evidence="6 7" id="KW-0066">ATP synthesis</keyword>
<keyword evidence="5 7" id="KW-0472">Membrane</keyword>
<evidence type="ECO:0000256" key="1">
    <source>
        <dbReference type="ARBA" id="ARBA00004370"/>
    </source>
</evidence>
<dbReference type="NCBIfam" id="TIGR01145">
    <property type="entry name" value="ATP_synt_delta"/>
    <property type="match status" value="1"/>
</dbReference>